<dbReference type="EMBL" id="LR796637">
    <property type="protein sequence ID" value="CAB4156303.1"/>
    <property type="molecule type" value="Genomic_DNA"/>
</dbReference>
<evidence type="ECO:0000313" key="1">
    <source>
        <dbReference type="EMBL" id="CAB4156303.1"/>
    </source>
</evidence>
<proteinExistence type="predicted"/>
<protein>
    <submittedName>
        <fullName evidence="1">Uncharacterized protein</fullName>
    </submittedName>
</protein>
<accession>A0A6J5NBQ3</accession>
<organism evidence="1">
    <name type="scientific">uncultured Caudovirales phage</name>
    <dbReference type="NCBI Taxonomy" id="2100421"/>
    <lineage>
        <taxon>Viruses</taxon>
        <taxon>Duplodnaviria</taxon>
        <taxon>Heunggongvirae</taxon>
        <taxon>Uroviricota</taxon>
        <taxon>Caudoviricetes</taxon>
        <taxon>Peduoviridae</taxon>
        <taxon>Maltschvirus</taxon>
        <taxon>Maltschvirus maltsch</taxon>
    </lineage>
</organism>
<sequence length="61" mass="6739">MANTNLDTKVYSMQVNLTVQILAESEEDALQRLEENGGYVTKRTVEVADVTPLVKGLTIVE</sequence>
<name>A0A6J5NBQ3_9CAUD</name>
<gene>
    <name evidence="1" type="ORF">UFOVP655_47</name>
</gene>
<reference evidence="1" key="1">
    <citation type="submission" date="2020-04" db="EMBL/GenBank/DDBJ databases">
        <authorList>
            <person name="Chiriac C."/>
            <person name="Salcher M."/>
            <person name="Ghai R."/>
            <person name="Kavagutti S V."/>
        </authorList>
    </citation>
    <scope>NUCLEOTIDE SEQUENCE</scope>
</reference>